<comment type="caution">
    <text evidence="3">The sequence shown here is derived from an EMBL/GenBank/DDBJ whole genome shotgun (WGS) entry which is preliminary data.</text>
</comment>
<accession>A0A7W8DF73</accession>
<protein>
    <submittedName>
        <fullName evidence="3">Aryl-alcohol dehydrogenase-like predicted oxidoreductase</fullName>
    </submittedName>
</protein>
<gene>
    <name evidence="3" type="ORF">HNQ58_001904</name>
</gene>
<evidence type="ECO:0000313" key="4">
    <source>
        <dbReference type="Proteomes" id="UP000519004"/>
    </source>
</evidence>
<dbReference type="InterPro" id="IPR006311">
    <property type="entry name" value="TAT_signal"/>
</dbReference>
<dbReference type="AlphaFoldDB" id="A0A7W8DF73"/>
<organism evidence="3 4">
    <name type="scientific">Rehaibacterium terrae</name>
    <dbReference type="NCBI Taxonomy" id="1341696"/>
    <lineage>
        <taxon>Bacteria</taxon>
        <taxon>Pseudomonadati</taxon>
        <taxon>Pseudomonadota</taxon>
        <taxon>Gammaproteobacteria</taxon>
        <taxon>Lysobacterales</taxon>
        <taxon>Lysobacteraceae</taxon>
        <taxon>Rehaibacterium</taxon>
    </lineage>
</organism>
<dbReference type="PROSITE" id="PS51318">
    <property type="entry name" value="TAT"/>
    <property type="match status" value="1"/>
</dbReference>
<name>A0A7W8DF73_9GAMM</name>
<dbReference type="InterPro" id="IPR023210">
    <property type="entry name" value="NADP_OxRdtase_dom"/>
</dbReference>
<dbReference type="SUPFAM" id="SSF51430">
    <property type="entry name" value="NAD(P)-linked oxidoreductase"/>
    <property type="match status" value="1"/>
</dbReference>
<feature type="chain" id="PRO_5030752566" evidence="1">
    <location>
        <begin position="27"/>
        <end position="320"/>
    </location>
</feature>
<evidence type="ECO:0000256" key="1">
    <source>
        <dbReference type="SAM" id="SignalP"/>
    </source>
</evidence>
<feature type="domain" description="NADP-dependent oxidoreductase" evidence="2">
    <location>
        <begin position="60"/>
        <end position="307"/>
    </location>
</feature>
<dbReference type="RefSeq" id="WP_183948669.1">
    <property type="nucleotide sequence ID" value="NZ_JACHHX010000013.1"/>
</dbReference>
<feature type="signal peptide" evidence="1">
    <location>
        <begin position="1"/>
        <end position="26"/>
    </location>
</feature>
<dbReference type="Gene3D" id="3.20.20.100">
    <property type="entry name" value="NADP-dependent oxidoreductase domain"/>
    <property type="match status" value="1"/>
</dbReference>
<dbReference type="PANTHER" id="PTHR43312">
    <property type="entry name" value="D-THREO-ALDOSE 1-DEHYDROGENASE"/>
    <property type="match status" value="1"/>
</dbReference>
<dbReference type="Proteomes" id="UP000519004">
    <property type="component" value="Unassembled WGS sequence"/>
</dbReference>
<dbReference type="Pfam" id="PF00248">
    <property type="entry name" value="Aldo_ket_red"/>
    <property type="match status" value="1"/>
</dbReference>
<dbReference type="EMBL" id="JACHHX010000013">
    <property type="protein sequence ID" value="MBB5015994.1"/>
    <property type="molecule type" value="Genomic_DNA"/>
</dbReference>
<evidence type="ECO:0000313" key="3">
    <source>
        <dbReference type="EMBL" id="MBB5015994.1"/>
    </source>
</evidence>
<evidence type="ECO:0000259" key="2">
    <source>
        <dbReference type="Pfam" id="PF00248"/>
    </source>
</evidence>
<dbReference type="InterPro" id="IPR053135">
    <property type="entry name" value="AKR2_Oxidoreductase"/>
</dbReference>
<dbReference type="CDD" id="cd19095">
    <property type="entry name" value="AKR_PA4992-like"/>
    <property type="match status" value="1"/>
</dbReference>
<dbReference type="InterPro" id="IPR036812">
    <property type="entry name" value="NAD(P)_OxRdtase_dom_sf"/>
</dbReference>
<keyword evidence="1" id="KW-0732">Signal</keyword>
<proteinExistence type="predicted"/>
<reference evidence="3 4" key="1">
    <citation type="submission" date="2020-08" db="EMBL/GenBank/DDBJ databases">
        <title>Genomic Encyclopedia of Type Strains, Phase IV (KMG-IV): sequencing the most valuable type-strain genomes for metagenomic binning, comparative biology and taxonomic classification.</title>
        <authorList>
            <person name="Goeker M."/>
        </authorList>
    </citation>
    <scope>NUCLEOTIDE SEQUENCE [LARGE SCALE GENOMIC DNA]</scope>
    <source>
        <strain evidence="3 4">DSM 25897</strain>
    </source>
</reference>
<sequence length="320" mass="34987">MQQPSSLARRRAIQFGLGLGAGLALARSPLAIAESLAEAASGSGLIQKAIPSTGELLPVIGIGTARRYDVGETDYERAPLREVLDAFARMGGRLVDTAPSYGRAEAVVGDLVASLGNRDRLFLATKVGAGRDGREAGLAEMARSFERLRTARIDLLQIHNLAGVEHMLPVLREWKQEGRIRYLGVSTSFKPQYEELERLMRSEALDFVQIDYAIDNREAEERILPLAAERGMAVLVNLPFGRGRVFEAFRGHRIPDWATELGIASWAQFVLKYVVSHPAVTCAIPGTATLRYLEDNLAAARGQLPDAATRRRMVALIEAV</sequence>
<keyword evidence="4" id="KW-1185">Reference proteome</keyword>
<dbReference type="PANTHER" id="PTHR43312:SF1">
    <property type="entry name" value="NADP-DEPENDENT OXIDOREDUCTASE DOMAIN-CONTAINING PROTEIN"/>
    <property type="match status" value="1"/>
</dbReference>